<dbReference type="STRING" id="1314777.A0A164W1E3"/>
<dbReference type="AlphaFoldDB" id="A0A164W1E3"/>
<evidence type="ECO:0000313" key="4">
    <source>
        <dbReference type="Proteomes" id="UP000076722"/>
    </source>
</evidence>
<evidence type="ECO:0000313" key="3">
    <source>
        <dbReference type="EMBL" id="KZS94661.1"/>
    </source>
</evidence>
<accession>A0A164W1E3</accession>
<sequence>MIVDEHVSERIMLECGIDQGCPLSAILFQFCNAALLQMVDEKEEESAVGYVDDVAAITVGKDFQESNNKMKDVMERPGGGFELARQRGLEFAVEKFAVILCSRKREPAEGQPRKTQPITCPDLALVNRDQHYQISPSVFARFLGLLIDQELRFKEQTAQALKKGMVFIGAFRRLIKMTRGTSAIIMRRFYLAIAVPRMLYAASVFLFPPPS</sequence>
<dbReference type="Proteomes" id="UP000076722">
    <property type="component" value="Unassembled WGS sequence"/>
</dbReference>
<dbReference type="Pfam" id="PF00078">
    <property type="entry name" value="RVT_1"/>
    <property type="match status" value="1"/>
</dbReference>
<evidence type="ECO:0000259" key="2">
    <source>
        <dbReference type="PROSITE" id="PS50878"/>
    </source>
</evidence>
<organism evidence="3 4">
    <name type="scientific">Sistotremastrum niveocremeum HHB9708</name>
    <dbReference type="NCBI Taxonomy" id="1314777"/>
    <lineage>
        <taxon>Eukaryota</taxon>
        <taxon>Fungi</taxon>
        <taxon>Dikarya</taxon>
        <taxon>Basidiomycota</taxon>
        <taxon>Agaricomycotina</taxon>
        <taxon>Agaricomycetes</taxon>
        <taxon>Sistotremastrales</taxon>
        <taxon>Sistotremastraceae</taxon>
        <taxon>Sertulicium</taxon>
        <taxon>Sertulicium niveocremeum</taxon>
    </lineage>
</organism>
<keyword evidence="1" id="KW-0472">Membrane</keyword>
<dbReference type="PANTHER" id="PTHR33481">
    <property type="entry name" value="REVERSE TRANSCRIPTASE"/>
    <property type="match status" value="1"/>
</dbReference>
<protein>
    <recommendedName>
        <fullName evidence="2">Reverse transcriptase domain-containing protein</fullName>
    </recommendedName>
</protein>
<dbReference type="EMBL" id="KV419404">
    <property type="protein sequence ID" value="KZS94661.1"/>
    <property type="molecule type" value="Genomic_DNA"/>
</dbReference>
<dbReference type="OrthoDB" id="3044497at2759"/>
<dbReference type="PROSITE" id="PS50878">
    <property type="entry name" value="RT_POL"/>
    <property type="match status" value="1"/>
</dbReference>
<keyword evidence="1" id="KW-0812">Transmembrane</keyword>
<proteinExistence type="predicted"/>
<keyword evidence="1" id="KW-1133">Transmembrane helix</keyword>
<feature type="domain" description="Reverse transcriptase" evidence="2">
    <location>
        <begin position="1"/>
        <end position="147"/>
    </location>
</feature>
<reference evidence="3 4" key="1">
    <citation type="journal article" date="2016" name="Mol. Biol. Evol.">
        <title>Comparative Genomics of Early-Diverging Mushroom-Forming Fungi Provides Insights into the Origins of Lignocellulose Decay Capabilities.</title>
        <authorList>
            <person name="Nagy L.G."/>
            <person name="Riley R."/>
            <person name="Tritt A."/>
            <person name="Adam C."/>
            <person name="Daum C."/>
            <person name="Floudas D."/>
            <person name="Sun H."/>
            <person name="Yadav J.S."/>
            <person name="Pangilinan J."/>
            <person name="Larsson K.H."/>
            <person name="Matsuura K."/>
            <person name="Barry K."/>
            <person name="Labutti K."/>
            <person name="Kuo R."/>
            <person name="Ohm R.A."/>
            <person name="Bhattacharya S.S."/>
            <person name="Shirouzu T."/>
            <person name="Yoshinaga Y."/>
            <person name="Martin F.M."/>
            <person name="Grigoriev I.V."/>
            <person name="Hibbett D.S."/>
        </authorList>
    </citation>
    <scope>NUCLEOTIDE SEQUENCE [LARGE SCALE GENOMIC DNA]</scope>
    <source>
        <strain evidence="3 4">HHB9708</strain>
    </source>
</reference>
<dbReference type="PANTHER" id="PTHR33481:SF1">
    <property type="entry name" value="ENDONUCLEASE_EXONUCLEASE_PHOSPHATASE DOMAIN-CONTAINING PROTEIN-RELATED"/>
    <property type="match status" value="1"/>
</dbReference>
<evidence type="ECO:0000256" key="1">
    <source>
        <dbReference type="SAM" id="Phobius"/>
    </source>
</evidence>
<dbReference type="InterPro" id="IPR000477">
    <property type="entry name" value="RT_dom"/>
</dbReference>
<feature type="transmembrane region" description="Helical" evidence="1">
    <location>
        <begin position="189"/>
        <end position="207"/>
    </location>
</feature>
<name>A0A164W1E3_9AGAM</name>
<gene>
    <name evidence="3" type="ORF">SISNIDRAFT_484865</name>
</gene>
<keyword evidence="4" id="KW-1185">Reference proteome</keyword>